<keyword evidence="2 10" id="KW-0963">Cytoplasm</keyword>
<evidence type="ECO:0000256" key="1">
    <source>
        <dbReference type="ARBA" id="ARBA00001232"/>
    </source>
</evidence>
<evidence type="ECO:0000256" key="3">
    <source>
        <dbReference type="ARBA" id="ARBA00022516"/>
    </source>
</evidence>
<evidence type="ECO:0000313" key="11">
    <source>
        <dbReference type="EMBL" id="AGA64356.1"/>
    </source>
</evidence>
<name>L0EVD3_LIBCB</name>
<keyword evidence="5 10" id="KW-0443">Lipid metabolism</keyword>
<dbReference type="EC" id="2.3.1.274" evidence="8 10"/>
<comment type="subunit">
    <text evidence="9 10">Homodimer. Probably interacts with PlsY.</text>
</comment>
<dbReference type="GO" id="GO:0006633">
    <property type="term" value="P:fatty acid biosynthetic process"/>
    <property type="evidence" value="ECO:0007669"/>
    <property type="project" value="UniProtKB-UniRule"/>
</dbReference>
<dbReference type="HAMAP" id="MF_00019">
    <property type="entry name" value="PlsX"/>
    <property type="match status" value="1"/>
</dbReference>
<evidence type="ECO:0000256" key="8">
    <source>
        <dbReference type="ARBA" id="ARBA00024069"/>
    </source>
</evidence>
<dbReference type="Proteomes" id="UP000010799">
    <property type="component" value="Chromosome"/>
</dbReference>
<keyword evidence="12" id="KW-1185">Reference proteome</keyword>
<evidence type="ECO:0000256" key="6">
    <source>
        <dbReference type="ARBA" id="ARBA00023209"/>
    </source>
</evidence>
<dbReference type="InterPro" id="IPR003664">
    <property type="entry name" value="FA_synthesis"/>
</dbReference>
<keyword evidence="6 10" id="KW-0594">Phospholipid biosynthesis</keyword>
<dbReference type="PATRIC" id="fig|1215343.11.peg.372"/>
<dbReference type="eggNOG" id="COG0416">
    <property type="taxonomic scope" value="Bacteria"/>
</dbReference>
<dbReference type="Gene3D" id="3.40.718.10">
    <property type="entry name" value="Isopropylmalate Dehydrogenase"/>
    <property type="match status" value="1"/>
</dbReference>
<dbReference type="UniPathway" id="UPA00085"/>
<dbReference type="Pfam" id="PF02504">
    <property type="entry name" value="FA_synthesis"/>
    <property type="match status" value="1"/>
</dbReference>
<dbReference type="GO" id="GO:0005737">
    <property type="term" value="C:cytoplasm"/>
    <property type="evidence" value="ECO:0007669"/>
    <property type="project" value="UniProtKB-SubCell"/>
</dbReference>
<reference evidence="11 12" key="1">
    <citation type="journal article" date="2012" name="Stand. Genomic Sci.">
        <title>Complete genome sequence of Liberibacter crescens BT-1.</title>
        <authorList>
            <person name="Leonard M.T."/>
            <person name="Fagen J.R."/>
            <person name="Davis-Richardson A.G."/>
            <person name="Davis M.J."/>
            <person name="Triplett E.W."/>
        </authorList>
    </citation>
    <scope>NUCLEOTIDE SEQUENCE [LARGE SCALE GENOMIC DNA]</scope>
    <source>
        <strain evidence="11 12">BT-1</strain>
    </source>
</reference>
<evidence type="ECO:0000256" key="10">
    <source>
        <dbReference type="HAMAP-Rule" id="MF_00019"/>
    </source>
</evidence>
<proteinExistence type="inferred from homology"/>
<dbReference type="SUPFAM" id="SSF53659">
    <property type="entry name" value="Isocitrate/Isopropylmalate dehydrogenase-like"/>
    <property type="match status" value="1"/>
</dbReference>
<dbReference type="PIRSF" id="PIRSF002465">
    <property type="entry name" value="Phsphlp_syn_PlsX"/>
    <property type="match status" value="1"/>
</dbReference>
<dbReference type="EMBL" id="CP003789">
    <property type="protein sequence ID" value="AGA64356.1"/>
    <property type="molecule type" value="Genomic_DNA"/>
</dbReference>
<evidence type="ECO:0000256" key="9">
    <source>
        <dbReference type="ARBA" id="ARBA00046608"/>
    </source>
</evidence>
<protein>
    <recommendedName>
        <fullName evidence="8 10">Phosphate acyltransferase</fullName>
        <ecNumber evidence="8 10">2.3.1.274</ecNumber>
    </recommendedName>
    <alternativeName>
        <fullName evidence="10">Acyl-ACP phosphotransacylase</fullName>
    </alternativeName>
    <alternativeName>
        <fullName evidence="10">Acyl-[acyl-carrier-protein]--phosphate acyltransferase</fullName>
    </alternativeName>
    <alternativeName>
        <fullName evidence="10">Phosphate-acyl-ACP acyltransferase</fullName>
    </alternativeName>
</protein>
<dbReference type="RefSeq" id="WP_015272783.1">
    <property type="nucleotide sequence ID" value="NC_019907.1"/>
</dbReference>
<comment type="pathway">
    <text evidence="10">Lipid metabolism; phospholipid metabolism.</text>
</comment>
<evidence type="ECO:0000256" key="4">
    <source>
        <dbReference type="ARBA" id="ARBA00022679"/>
    </source>
</evidence>
<evidence type="ECO:0000313" key="12">
    <source>
        <dbReference type="Proteomes" id="UP000010799"/>
    </source>
</evidence>
<dbReference type="KEGG" id="lcc:B488_03630"/>
<dbReference type="STRING" id="1215343.B488_03630"/>
<dbReference type="PANTHER" id="PTHR30100:SF1">
    <property type="entry name" value="PHOSPHATE ACYLTRANSFERASE"/>
    <property type="match status" value="1"/>
</dbReference>
<sequence length="356" mass="38787">MNNSVNIALDLMGGDLGPNIIILGAVKCLEIYPEINFLMYGDENVCRPLLEAHTQLKNKSSFYHCDVSISMDEKPSSALRRGRNVSSMWCAMESVKANNAAAMVSLGNTGALIAMARLCLNKIDNIDRPALAAFWPTLKGKSIILDVGASVGAKSFQLVQLAIIGSALARVLLKIEQPVIGLLNMGIEETKGYDELREAGRILREESIDSFKYYGFIEANNIFHGLVDVVVTEGFSGNIAIKSAEGTGNQISRALHKALQNTILTRIGYLLVRKAFKDIQKQFDPRKFNGGLLLGLDGLIVKGHGSSDSVAVVNAINIAYNISCNRFIDQIKSDLSKSAPTISKIKGKEETLRNRK</sequence>
<comment type="catalytic activity">
    <reaction evidence="1 10">
        <text>a fatty acyl-[ACP] + phosphate = an acyl phosphate + holo-[ACP]</text>
        <dbReference type="Rhea" id="RHEA:42292"/>
        <dbReference type="Rhea" id="RHEA-COMP:9685"/>
        <dbReference type="Rhea" id="RHEA-COMP:14125"/>
        <dbReference type="ChEBI" id="CHEBI:43474"/>
        <dbReference type="ChEBI" id="CHEBI:59918"/>
        <dbReference type="ChEBI" id="CHEBI:64479"/>
        <dbReference type="ChEBI" id="CHEBI:138651"/>
        <dbReference type="EC" id="2.3.1.274"/>
    </reaction>
</comment>
<comment type="function">
    <text evidence="10">Catalyzes the reversible formation of acyl-phosphate (acyl-PO(4)) from acyl-[acyl-carrier-protein] (acyl-ACP). This enzyme utilizes acyl-ACP as fatty acyl donor, but not acyl-CoA.</text>
</comment>
<dbReference type="NCBIfam" id="TIGR00182">
    <property type="entry name" value="plsX"/>
    <property type="match status" value="1"/>
</dbReference>
<organism evidence="11 12">
    <name type="scientific">Liberibacter crescens (strain BT-1)</name>
    <dbReference type="NCBI Taxonomy" id="1215343"/>
    <lineage>
        <taxon>Bacteria</taxon>
        <taxon>Pseudomonadati</taxon>
        <taxon>Pseudomonadota</taxon>
        <taxon>Alphaproteobacteria</taxon>
        <taxon>Hyphomicrobiales</taxon>
        <taxon>Rhizobiaceae</taxon>
        <taxon>Liberibacter</taxon>
    </lineage>
</organism>
<keyword evidence="11" id="KW-0012">Acyltransferase</keyword>
<keyword evidence="7 10" id="KW-1208">Phospholipid metabolism</keyword>
<dbReference type="InterPro" id="IPR012281">
    <property type="entry name" value="Phospholipid_synth_PlsX-like"/>
</dbReference>
<dbReference type="AlphaFoldDB" id="L0EVD3"/>
<gene>
    <name evidence="10" type="primary">plsX</name>
    <name evidence="11" type="ordered locus">B488_03630</name>
</gene>
<comment type="subcellular location">
    <subcellularLocation>
        <location evidence="10">Cytoplasm</location>
    </subcellularLocation>
    <text evidence="10">Associated with the membrane possibly through PlsY.</text>
</comment>
<comment type="similarity">
    <text evidence="10">Belongs to the PlsX family.</text>
</comment>
<evidence type="ECO:0000256" key="7">
    <source>
        <dbReference type="ARBA" id="ARBA00023264"/>
    </source>
</evidence>
<dbReference type="HOGENOM" id="CLU_039379_1_0_5"/>
<dbReference type="GO" id="GO:0008654">
    <property type="term" value="P:phospholipid biosynthetic process"/>
    <property type="evidence" value="ECO:0007669"/>
    <property type="project" value="UniProtKB-KW"/>
</dbReference>
<dbReference type="PANTHER" id="PTHR30100">
    <property type="entry name" value="FATTY ACID/PHOSPHOLIPID SYNTHESIS PROTEIN PLSX"/>
    <property type="match status" value="1"/>
</dbReference>
<keyword evidence="4 10" id="KW-0808">Transferase</keyword>
<accession>L0EVD3</accession>
<dbReference type="GO" id="GO:0043811">
    <property type="term" value="F:phosphate:acyl-[acyl carrier protein] acyltransferase activity"/>
    <property type="evidence" value="ECO:0007669"/>
    <property type="project" value="UniProtKB-UniRule"/>
</dbReference>
<evidence type="ECO:0000256" key="2">
    <source>
        <dbReference type="ARBA" id="ARBA00022490"/>
    </source>
</evidence>
<evidence type="ECO:0000256" key="5">
    <source>
        <dbReference type="ARBA" id="ARBA00023098"/>
    </source>
</evidence>
<keyword evidence="3 10" id="KW-0444">Lipid biosynthesis</keyword>